<evidence type="ECO:0000313" key="6">
    <source>
        <dbReference type="EMBL" id="KAA6331013.1"/>
    </source>
</evidence>
<dbReference type="CDD" id="cd17574">
    <property type="entry name" value="REC_OmpR"/>
    <property type="match status" value="1"/>
</dbReference>
<keyword evidence="3" id="KW-0804">Transcription</keyword>
<gene>
    <name evidence="6" type="ORF">EZS27_020349</name>
</gene>
<dbReference type="PRINTS" id="PR00032">
    <property type="entry name" value="HTHARAC"/>
</dbReference>
<accession>A0A5J4RE02</accession>
<evidence type="ECO:0000259" key="4">
    <source>
        <dbReference type="PROSITE" id="PS01124"/>
    </source>
</evidence>
<protein>
    <recommendedName>
        <fullName evidence="7">Sensor histidine kinase TodS</fullName>
    </recommendedName>
</protein>
<dbReference type="PROSITE" id="PS01124">
    <property type="entry name" value="HTH_ARAC_FAMILY_2"/>
    <property type="match status" value="1"/>
</dbReference>
<dbReference type="InterPro" id="IPR009057">
    <property type="entry name" value="Homeodomain-like_sf"/>
</dbReference>
<evidence type="ECO:0000256" key="1">
    <source>
        <dbReference type="ARBA" id="ARBA00023015"/>
    </source>
</evidence>
<dbReference type="Gene3D" id="1.10.10.60">
    <property type="entry name" value="Homeodomain-like"/>
    <property type="match status" value="2"/>
</dbReference>
<dbReference type="InterPro" id="IPR011006">
    <property type="entry name" value="CheY-like_superfamily"/>
</dbReference>
<dbReference type="InterPro" id="IPR018062">
    <property type="entry name" value="HTH_AraC-typ_CS"/>
</dbReference>
<dbReference type="InterPro" id="IPR018060">
    <property type="entry name" value="HTH_AraC"/>
</dbReference>
<dbReference type="Pfam" id="PF12833">
    <property type="entry name" value="HTH_18"/>
    <property type="match status" value="1"/>
</dbReference>
<dbReference type="PROSITE" id="PS50110">
    <property type="entry name" value="RESPONSE_REGULATORY"/>
    <property type="match status" value="1"/>
</dbReference>
<dbReference type="PANTHER" id="PTHR43280">
    <property type="entry name" value="ARAC-FAMILY TRANSCRIPTIONAL REGULATOR"/>
    <property type="match status" value="1"/>
</dbReference>
<feature type="domain" description="HTH araC/xylS-type" evidence="4">
    <location>
        <begin position="122"/>
        <end position="221"/>
    </location>
</feature>
<dbReference type="SMART" id="SM00448">
    <property type="entry name" value="REC"/>
    <property type="match status" value="1"/>
</dbReference>
<evidence type="ECO:0000256" key="2">
    <source>
        <dbReference type="ARBA" id="ARBA00023125"/>
    </source>
</evidence>
<reference evidence="6" key="1">
    <citation type="submission" date="2019-03" db="EMBL/GenBank/DDBJ databases">
        <title>Single cell metagenomics reveals metabolic interactions within the superorganism composed of flagellate Streblomastix strix and complex community of Bacteroidetes bacteria on its surface.</title>
        <authorList>
            <person name="Treitli S.C."/>
            <person name="Kolisko M."/>
            <person name="Husnik F."/>
            <person name="Keeling P."/>
            <person name="Hampl V."/>
        </authorList>
    </citation>
    <scope>NUCLEOTIDE SEQUENCE</scope>
    <source>
        <strain evidence="6">STM</strain>
    </source>
</reference>
<evidence type="ECO:0000256" key="3">
    <source>
        <dbReference type="ARBA" id="ARBA00023163"/>
    </source>
</evidence>
<evidence type="ECO:0008006" key="7">
    <source>
        <dbReference type="Google" id="ProtNLM"/>
    </source>
</evidence>
<dbReference type="PANTHER" id="PTHR43280:SF2">
    <property type="entry name" value="HTH-TYPE TRANSCRIPTIONAL REGULATOR EXSA"/>
    <property type="match status" value="1"/>
</dbReference>
<organism evidence="6">
    <name type="scientific">termite gut metagenome</name>
    <dbReference type="NCBI Taxonomy" id="433724"/>
    <lineage>
        <taxon>unclassified sequences</taxon>
        <taxon>metagenomes</taxon>
        <taxon>organismal metagenomes</taxon>
    </lineage>
</organism>
<keyword evidence="2" id="KW-0238">DNA-binding</keyword>
<feature type="domain" description="Response regulatory" evidence="5">
    <location>
        <begin position="1"/>
        <end position="88"/>
    </location>
</feature>
<keyword evidence="1" id="KW-0805">Transcription regulation</keyword>
<dbReference type="GO" id="GO:0000160">
    <property type="term" value="P:phosphorelay signal transduction system"/>
    <property type="evidence" value="ECO:0007669"/>
    <property type="project" value="InterPro"/>
</dbReference>
<dbReference type="SUPFAM" id="SSF52172">
    <property type="entry name" value="CheY-like"/>
    <property type="match status" value="1"/>
</dbReference>
<sequence>ANGKEALDFILKEKPNLVISDVMMPEMDGITLTKKMKANININFIPIILLTAKSSEEDKAEGFDIGADAYVEKPFNMELLKKLIANILENRERLEHQTIHSETNNALIKTLILRPFDQKLYENIINIINENISNSNLNAEFLAERVGMSRVHIHRKLKELTNQSARDFIRSIRLKQAANLLSNPELTISEIAYAIGYNNLSHFSNTFREFYGMSPSEYMWKKEKKKPK</sequence>
<evidence type="ECO:0000259" key="5">
    <source>
        <dbReference type="PROSITE" id="PS50110"/>
    </source>
</evidence>
<feature type="non-terminal residue" evidence="6">
    <location>
        <position position="1"/>
    </location>
</feature>
<dbReference type="SUPFAM" id="SSF46689">
    <property type="entry name" value="Homeodomain-like"/>
    <property type="match status" value="1"/>
</dbReference>
<dbReference type="Pfam" id="PF00072">
    <property type="entry name" value="Response_reg"/>
    <property type="match status" value="1"/>
</dbReference>
<dbReference type="GO" id="GO:0003700">
    <property type="term" value="F:DNA-binding transcription factor activity"/>
    <property type="evidence" value="ECO:0007669"/>
    <property type="project" value="InterPro"/>
</dbReference>
<name>A0A5J4RE02_9ZZZZ</name>
<dbReference type="InterPro" id="IPR001789">
    <property type="entry name" value="Sig_transdc_resp-reg_receiver"/>
</dbReference>
<dbReference type="Gene3D" id="3.40.50.2300">
    <property type="match status" value="1"/>
</dbReference>
<dbReference type="GO" id="GO:0043565">
    <property type="term" value="F:sequence-specific DNA binding"/>
    <property type="evidence" value="ECO:0007669"/>
    <property type="project" value="InterPro"/>
</dbReference>
<dbReference type="SMART" id="SM00342">
    <property type="entry name" value="HTH_ARAC"/>
    <property type="match status" value="1"/>
</dbReference>
<dbReference type="AlphaFoldDB" id="A0A5J4RE02"/>
<dbReference type="PROSITE" id="PS00041">
    <property type="entry name" value="HTH_ARAC_FAMILY_1"/>
    <property type="match status" value="1"/>
</dbReference>
<dbReference type="InterPro" id="IPR020449">
    <property type="entry name" value="Tscrpt_reg_AraC-type_HTH"/>
</dbReference>
<dbReference type="EMBL" id="SNRY01001428">
    <property type="protein sequence ID" value="KAA6331013.1"/>
    <property type="molecule type" value="Genomic_DNA"/>
</dbReference>
<proteinExistence type="predicted"/>
<comment type="caution">
    <text evidence="6">The sequence shown here is derived from an EMBL/GenBank/DDBJ whole genome shotgun (WGS) entry which is preliminary data.</text>
</comment>